<gene>
    <name evidence="6" type="ORF">GCM10009798_17650</name>
</gene>
<dbReference type="PANTHER" id="PTHR11066">
    <property type="entry name" value="ACYL-COA THIOESTERASE"/>
    <property type="match status" value="1"/>
</dbReference>
<evidence type="ECO:0000313" key="6">
    <source>
        <dbReference type="EMBL" id="GAA1958501.1"/>
    </source>
</evidence>
<organism evidence="6 7">
    <name type="scientific">Nocardioides panacihumi</name>
    <dbReference type="NCBI Taxonomy" id="400774"/>
    <lineage>
        <taxon>Bacteria</taxon>
        <taxon>Bacillati</taxon>
        <taxon>Actinomycetota</taxon>
        <taxon>Actinomycetes</taxon>
        <taxon>Propionibacteriales</taxon>
        <taxon>Nocardioidaceae</taxon>
        <taxon>Nocardioides</taxon>
    </lineage>
</organism>
<dbReference type="EMBL" id="BAAAPB010000001">
    <property type="protein sequence ID" value="GAA1958501.1"/>
    <property type="molecule type" value="Genomic_DNA"/>
</dbReference>
<dbReference type="Pfam" id="PF20789">
    <property type="entry name" value="4HBT_3C"/>
    <property type="match status" value="1"/>
</dbReference>
<comment type="similarity">
    <text evidence="1">Belongs to the C/M/P thioester hydrolase family.</text>
</comment>
<dbReference type="SUPFAM" id="SSF54637">
    <property type="entry name" value="Thioesterase/thiol ester dehydrase-isomerase"/>
    <property type="match status" value="2"/>
</dbReference>
<dbReference type="InterPro" id="IPR049449">
    <property type="entry name" value="TesB_ACOT8-like_N"/>
</dbReference>
<dbReference type="Pfam" id="PF13622">
    <property type="entry name" value="4HBT_3"/>
    <property type="match status" value="1"/>
</dbReference>
<evidence type="ECO:0000256" key="2">
    <source>
        <dbReference type="ARBA" id="ARBA00022801"/>
    </source>
</evidence>
<dbReference type="InterPro" id="IPR003703">
    <property type="entry name" value="Acyl_CoA_thio"/>
</dbReference>
<accession>A0ABN2QUX4</accession>
<dbReference type="InterPro" id="IPR029069">
    <property type="entry name" value="HotDog_dom_sf"/>
</dbReference>
<dbReference type="CDD" id="cd03444">
    <property type="entry name" value="Thioesterase_II_repeat1"/>
    <property type="match status" value="1"/>
</dbReference>
<dbReference type="InterPro" id="IPR042171">
    <property type="entry name" value="Acyl-CoA_hotdog"/>
</dbReference>
<evidence type="ECO:0000256" key="3">
    <source>
        <dbReference type="SAM" id="MobiDB-lite"/>
    </source>
</evidence>
<protein>
    <submittedName>
        <fullName evidence="6">Acyl-CoA thioesterase II</fullName>
    </submittedName>
</protein>
<dbReference type="CDD" id="cd03445">
    <property type="entry name" value="Thioesterase_II_repeat2"/>
    <property type="match status" value="1"/>
</dbReference>
<evidence type="ECO:0000256" key="1">
    <source>
        <dbReference type="ARBA" id="ARBA00006538"/>
    </source>
</evidence>
<dbReference type="Proteomes" id="UP001500571">
    <property type="component" value="Unassembled WGS sequence"/>
</dbReference>
<feature type="domain" description="Acyl-CoA thioesterase-like C-terminal" evidence="5">
    <location>
        <begin position="172"/>
        <end position="308"/>
    </location>
</feature>
<keyword evidence="7" id="KW-1185">Reference proteome</keyword>
<evidence type="ECO:0000259" key="5">
    <source>
        <dbReference type="Pfam" id="PF20789"/>
    </source>
</evidence>
<evidence type="ECO:0000259" key="4">
    <source>
        <dbReference type="Pfam" id="PF13622"/>
    </source>
</evidence>
<feature type="domain" description="Acyl-CoA thioesterase-like N-terminal HotDog" evidence="4">
    <location>
        <begin position="56"/>
        <end position="133"/>
    </location>
</feature>
<sequence>MTDHVVCPDIAPTSPVKSAESNAAEPNGPVSLADLVAVRPHRDEVFHGWCHAGAPGRVMGGQVAAQALAAAGATVDADRVAHSLHGYFLREGRPDRAIEYRVSTVRDGRSYSARHVAAVQDGAEIFVLTASFVRAGTGPERQLAAPAVPGPDTVPNVYDVWRSLHPEAHAQAVYVKAVEVRIAPLPTGPTAPDPDGAVHQDVWLRSRTPLPDDPLVQACALTYLSDVTLAQSSAIEHDVMYPLRRERGHVALASIDHALWFHRRLRADEWLHLRQTSSSTGAGRGFNTGTFWDPNGVMVASAAQESVVRLLPDSNHEK</sequence>
<proteinExistence type="inferred from homology"/>
<comment type="caution">
    <text evidence="6">The sequence shown here is derived from an EMBL/GenBank/DDBJ whole genome shotgun (WGS) entry which is preliminary data.</text>
</comment>
<dbReference type="Gene3D" id="2.40.160.210">
    <property type="entry name" value="Acyl-CoA thioesterase, double hotdog domain"/>
    <property type="match status" value="1"/>
</dbReference>
<name>A0ABN2QUX4_9ACTN</name>
<dbReference type="PANTHER" id="PTHR11066:SF34">
    <property type="entry name" value="ACYL-COENZYME A THIOESTERASE 8"/>
    <property type="match status" value="1"/>
</dbReference>
<evidence type="ECO:0000313" key="7">
    <source>
        <dbReference type="Proteomes" id="UP001500571"/>
    </source>
</evidence>
<reference evidence="6 7" key="1">
    <citation type="journal article" date="2019" name="Int. J. Syst. Evol. Microbiol.">
        <title>The Global Catalogue of Microorganisms (GCM) 10K type strain sequencing project: providing services to taxonomists for standard genome sequencing and annotation.</title>
        <authorList>
            <consortium name="The Broad Institute Genomics Platform"/>
            <consortium name="The Broad Institute Genome Sequencing Center for Infectious Disease"/>
            <person name="Wu L."/>
            <person name="Ma J."/>
        </authorList>
    </citation>
    <scope>NUCLEOTIDE SEQUENCE [LARGE SCALE GENOMIC DNA]</scope>
    <source>
        <strain evidence="6 7">JCM 15309</strain>
    </source>
</reference>
<dbReference type="RefSeq" id="WP_344044391.1">
    <property type="nucleotide sequence ID" value="NZ_BAAAPB010000001.1"/>
</dbReference>
<keyword evidence="2" id="KW-0378">Hydrolase</keyword>
<feature type="region of interest" description="Disordered" evidence="3">
    <location>
        <begin position="1"/>
        <end position="27"/>
    </location>
</feature>
<dbReference type="InterPro" id="IPR049450">
    <property type="entry name" value="ACOT8-like_C"/>
</dbReference>